<dbReference type="InterPro" id="IPR050277">
    <property type="entry name" value="Sodium:Solute_Symporter"/>
</dbReference>
<keyword evidence="5 12" id="KW-0812">Transmembrane</keyword>
<dbReference type="EMBL" id="BARS01023566">
    <property type="protein sequence ID" value="GAG12695.1"/>
    <property type="molecule type" value="Genomic_DNA"/>
</dbReference>
<comment type="caution">
    <text evidence="13">The sequence shown here is derived from an EMBL/GenBank/DDBJ whole genome shotgun (WGS) entry which is preliminary data.</text>
</comment>
<dbReference type="AlphaFoldDB" id="X0V3K6"/>
<protein>
    <recommendedName>
        <fullName evidence="14">Sodium/proline symporter</fullName>
    </recommendedName>
</protein>
<comment type="similarity">
    <text evidence="2">Belongs to the sodium:solute symporter (SSF) (TC 2.A.21) family.</text>
</comment>
<keyword evidence="8" id="KW-0915">Sodium</keyword>
<evidence type="ECO:0008006" key="14">
    <source>
        <dbReference type="Google" id="ProtNLM"/>
    </source>
</evidence>
<evidence type="ECO:0000256" key="9">
    <source>
        <dbReference type="ARBA" id="ARBA00023065"/>
    </source>
</evidence>
<evidence type="ECO:0000313" key="13">
    <source>
        <dbReference type="EMBL" id="GAG12695.1"/>
    </source>
</evidence>
<dbReference type="InterPro" id="IPR038377">
    <property type="entry name" value="Na/Glc_symporter_sf"/>
</dbReference>
<keyword evidence="4" id="KW-1003">Cell membrane</keyword>
<keyword evidence="6" id="KW-0769">Symport</keyword>
<dbReference type="Gene3D" id="1.20.1730.10">
    <property type="entry name" value="Sodium/glucose cotransporter"/>
    <property type="match status" value="1"/>
</dbReference>
<dbReference type="PANTHER" id="PTHR48086:SF3">
    <property type="entry name" value="SODIUM_PROLINE SYMPORTER"/>
    <property type="match status" value="1"/>
</dbReference>
<keyword evidence="11" id="KW-0739">Sodium transport</keyword>
<comment type="subcellular location">
    <subcellularLocation>
        <location evidence="1">Cell membrane</location>
        <topology evidence="1">Multi-pass membrane protein</topology>
    </subcellularLocation>
</comment>
<dbReference type="InterPro" id="IPR001734">
    <property type="entry name" value="Na/solute_symporter"/>
</dbReference>
<dbReference type="GO" id="GO:0006814">
    <property type="term" value="P:sodium ion transport"/>
    <property type="evidence" value="ECO:0007669"/>
    <property type="project" value="UniProtKB-KW"/>
</dbReference>
<evidence type="ECO:0000256" key="10">
    <source>
        <dbReference type="ARBA" id="ARBA00023136"/>
    </source>
</evidence>
<feature type="transmembrane region" description="Helical" evidence="12">
    <location>
        <begin position="49"/>
        <end position="69"/>
    </location>
</feature>
<keyword evidence="3" id="KW-0813">Transport</keyword>
<keyword evidence="7 12" id="KW-1133">Transmembrane helix</keyword>
<proteinExistence type="inferred from homology"/>
<evidence type="ECO:0000256" key="12">
    <source>
        <dbReference type="SAM" id="Phobius"/>
    </source>
</evidence>
<evidence type="ECO:0000256" key="5">
    <source>
        <dbReference type="ARBA" id="ARBA00022692"/>
    </source>
</evidence>
<accession>X0V3K6</accession>
<sequence>MTRTKSTRDFFMAGRHLGIVVTSVAVFSSTMSGFGFVGGPGLVYRMGMSSLWMVVCTSIGFSLTFFLLGKRLRLFAELRDSVSLPDAVMARYNSATTSSLTAVAILLGVIGYLATQILAMATVLQSILAGIEWIGLIRIEYSVAISCLVLVFYCVTGGIIASVYTDLVQGFVMMIAAGLVFVAAMLAVDGGFAGMSRTLVADDPEAISPWGTLGILGCLSWYFLFTLGGAGQPHVITKLMMTRNVDDARHMLPLSILGYTVSALLWI</sequence>
<feature type="transmembrane region" description="Helical" evidence="12">
    <location>
        <begin position="171"/>
        <end position="195"/>
    </location>
</feature>
<gene>
    <name evidence="13" type="ORF">S01H1_37509</name>
</gene>
<evidence type="ECO:0000256" key="3">
    <source>
        <dbReference type="ARBA" id="ARBA00022448"/>
    </source>
</evidence>
<name>X0V3K6_9ZZZZ</name>
<dbReference type="GO" id="GO:0005886">
    <property type="term" value="C:plasma membrane"/>
    <property type="evidence" value="ECO:0007669"/>
    <property type="project" value="UniProtKB-SubCell"/>
</dbReference>
<evidence type="ECO:0000256" key="6">
    <source>
        <dbReference type="ARBA" id="ARBA00022847"/>
    </source>
</evidence>
<dbReference type="Pfam" id="PF00474">
    <property type="entry name" value="SSF"/>
    <property type="match status" value="1"/>
</dbReference>
<evidence type="ECO:0000256" key="2">
    <source>
        <dbReference type="ARBA" id="ARBA00006434"/>
    </source>
</evidence>
<evidence type="ECO:0000256" key="1">
    <source>
        <dbReference type="ARBA" id="ARBA00004651"/>
    </source>
</evidence>
<feature type="non-terminal residue" evidence="13">
    <location>
        <position position="267"/>
    </location>
</feature>
<dbReference type="GO" id="GO:0015293">
    <property type="term" value="F:symporter activity"/>
    <property type="evidence" value="ECO:0007669"/>
    <property type="project" value="UniProtKB-KW"/>
</dbReference>
<keyword evidence="10 12" id="KW-0472">Membrane</keyword>
<feature type="transmembrane region" description="Helical" evidence="12">
    <location>
        <begin position="207"/>
        <end position="228"/>
    </location>
</feature>
<evidence type="ECO:0000256" key="7">
    <source>
        <dbReference type="ARBA" id="ARBA00022989"/>
    </source>
</evidence>
<feature type="transmembrane region" description="Helical" evidence="12">
    <location>
        <begin position="90"/>
        <end position="111"/>
    </location>
</feature>
<feature type="transmembrane region" description="Helical" evidence="12">
    <location>
        <begin position="143"/>
        <end position="165"/>
    </location>
</feature>
<dbReference type="PROSITE" id="PS50283">
    <property type="entry name" value="NA_SOLUT_SYMP_3"/>
    <property type="match status" value="1"/>
</dbReference>
<keyword evidence="9" id="KW-0406">Ion transport</keyword>
<evidence type="ECO:0000256" key="8">
    <source>
        <dbReference type="ARBA" id="ARBA00023053"/>
    </source>
</evidence>
<reference evidence="13" key="1">
    <citation type="journal article" date="2014" name="Front. Microbiol.">
        <title>High frequency of phylogenetically diverse reductive dehalogenase-homologous genes in deep subseafloor sedimentary metagenomes.</title>
        <authorList>
            <person name="Kawai M."/>
            <person name="Futagami T."/>
            <person name="Toyoda A."/>
            <person name="Takaki Y."/>
            <person name="Nishi S."/>
            <person name="Hori S."/>
            <person name="Arai W."/>
            <person name="Tsubouchi T."/>
            <person name="Morono Y."/>
            <person name="Uchiyama I."/>
            <person name="Ito T."/>
            <person name="Fujiyama A."/>
            <person name="Inagaki F."/>
            <person name="Takami H."/>
        </authorList>
    </citation>
    <scope>NUCLEOTIDE SEQUENCE</scope>
    <source>
        <strain evidence="13">Expedition CK06-06</strain>
    </source>
</reference>
<feature type="transmembrane region" description="Helical" evidence="12">
    <location>
        <begin position="12"/>
        <end position="37"/>
    </location>
</feature>
<organism evidence="13">
    <name type="scientific">marine sediment metagenome</name>
    <dbReference type="NCBI Taxonomy" id="412755"/>
    <lineage>
        <taxon>unclassified sequences</taxon>
        <taxon>metagenomes</taxon>
        <taxon>ecological metagenomes</taxon>
    </lineage>
</organism>
<evidence type="ECO:0000256" key="4">
    <source>
        <dbReference type="ARBA" id="ARBA00022475"/>
    </source>
</evidence>
<evidence type="ECO:0000256" key="11">
    <source>
        <dbReference type="ARBA" id="ARBA00023201"/>
    </source>
</evidence>
<dbReference type="PANTHER" id="PTHR48086">
    <property type="entry name" value="SODIUM/PROLINE SYMPORTER-RELATED"/>
    <property type="match status" value="1"/>
</dbReference>